<feature type="compositionally biased region" description="Acidic residues" evidence="1">
    <location>
        <begin position="198"/>
        <end position="215"/>
    </location>
</feature>
<reference evidence="2 3" key="1">
    <citation type="submission" date="2018-09" db="EMBL/GenBank/DDBJ databases">
        <title>Genomic Encyclopedia of Archaeal and Bacterial Type Strains, Phase II (KMG-II): from individual species to whole genera.</title>
        <authorList>
            <person name="Goeker M."/>
        </authorList>
    </citation>
    <scope>NUCLEOTIDE SEQUENCE [LARGE SCALE GENOMIC DNA]</scope>
    <source>
        <strain evidence="2 3">DSM 11458</strain>
    </source>
</reference>
<dbReference type="Proteomes" id="UP000284407">
    <property type="component" value="Unassembled WGS sequence"/>
</dbReference>
<keyword evidence="3" id="KW-1185">Reference proteome</keyword>
<dbReference type="InterPro" id="IPR036388">
    <property type="entry name" value="WH-like_DNA-bd_sf"/>
</dbReference>
<evidence type="ECO:0000313" key="3">
    <source>
        <dbReference type="Proteomes" id="UP000284407"/>
    </source>
</evidence>
<accession>A0A420DHB8</accession>
<protein>
    <recommendedName>
        <fullName evidence="4">Phage terminase Nu1 subunit (DNA packaging protein)</fullName>
    </recommendedName>
</protein>
<dbReference type="AlphaFoldDB" id="A0A420DHB8"/>
<feature type="region of interest" description="Disordered" evidence="1">
    <location>
        <begin position="177"/>
        <end position="215"/>
    </location>
</feature>
<dbReference type="EMBL" id="RAQK01000002">
    <property type="protein sequence ID" value="RKE93613.1"/>
    <property type="molecule type" value="Genomic_DNA"/>
</dbReference>
<organism evidence="2 3">
    <name type="scientific">Sulfitobacter guttiformis</name>
    <dbReference type="NCBI Taxonomy" id="74349"/>
    <lineage>
        <taxon>Bacteria</taxon>
        <taxon>Pseudomonadati</taxon>
        <taxon>Pseudomonadota</taxon>
        <taxon>Alphaproteobacteria</taxon>
        <taxon>Rhodobacterales</taxon>
        <taxon>Roseobacteraceae</taxon>
        <taxon>Sulfitobacter</taxon>
    </lineage>
</organism>
<dbReference type="Gene3D" id="1.10.10.10">
    <property type="entry name" value="Winged helix-like DNA-binding domain superfamily/Winged helix DNA-binding domain"/>
    <property type="match status" value="1"/>
</dbReference>
<comment type="caution">
    <text evidence="2">The sequence shown here is derived from an EMBL/GenBank/DDBJ whole genome shotgun (WGS) entry which is preliminary data.</text>
</comment>
<dbReference type="STRING" id="1443111.Z949_1835"/>
<evidence type="ECO:0008006" key="4">
    <source>
        <dbReference type="Google" id="ProtNLM"/>
    </source>
</evidence>
<sequence>MSEKTDKNPENITQLGTPIRLRADGSMSIKDAAAVIGITPQAIRKWLARGCPYRAGGGGQGAGMDTVKIADVIRWKEDEAVTGLIGDGQPYDEGTAKAADWHFRAILRQAAARKELGSLVAVDAIADVIEEDYERTRSRLNSIPSRVNVKLAAEDDPVIVRHVIQEEIRKAMGNLSTSESVIRRAGGDPSTSVHDPLPLEEVDLEDDEEDDVDDD</sequence>
<proteinExistence type="predicted"/>
<dbReference type="RefSeq" id="WP_025062337.1">
    <property type="nucleotide sequence ID" value="NZ_RAQK01000002.1"/>
</dbReference>
<evidence type="ECO:0000256" key="1">
    <source>
        <dbReference type="SAM" id="MobiDB-lite"/>
    </source>
</evidence>
<evidence type="ECO:0000313" key="2">
    <source>
        <dbReference type="EMBL" id="RKE93613.1"/>
    </source>
</evidence>
<name>A0A420DHB8_9RHOB</name>
<gene>
    <name evidence="2" type="ORF">C8N30_2690</name>
</gene>